<dbReference type="InterPro" id="IPR011990">
    <property type="entry name" value="TPR-like_helical_dom_sf"/>
</dbReference>
<feature type="region of interest" description="Disordered" evidence="1">
    <location>
        <begin position="505"/>
        <end position="530"/>
    </location>
</feature>
<dbReference type="SUPFAM" id="SSF48452">
    <property type="entry name" value="TPR-like"/>
    <property type="match status" value="1"/>
</dbReference>
<dbReference type="InterPro" id="IPR041662">
    <property type="entry name" value="SusD-like_2"/>
</dbReference>
<dbReference type="AlphaFoldDB" id="A0A6N8JEG4"/>
<dbReference type="PROSITE" id="PS51257">
    <property type="entry name" value="PROKAR_LIPOPROTEIN"/>
    <property type="match status" value="1"/>
</dbReference>
<dbReference type="Gene3D" id="1.25.40.390">
    <property type="match status" value="1"/>
</dbReference>
<protein>
    <submittedName>
        <fullName evidence="3">SusD/RagB family nutrient-binding outer membrane lipoprotein</fullName>
    </submittedName>
</protein>
<reference evidence="3 4" key="1">
    <citation type="submission" date="2019-12" db="EMBL/GenBank/DDBJ databases">
        <title>The draft genomic sequence of strain Chitinophaga oryziterrae JCM 16595.</title>
        <authorList>
            <person name="Zhang X."/>
        </authorList>
    </citation>
    <scope>NUCLEOTIDE SEQUENCE [LARGE SCALE GENOMIC DNA]</scope>
    <source>
        <strain evidence="3 4">JCM 16595</strain>
    </source>
</reference>
<keyword evidence="2" id="KW-0732">Signal</keyword>
<evidence type="ECO:0000313" key="3">
    <source>
        <dbReference type="EMBL" id="MVT42689.1"/>
    </source>
</evidence>
<evidence type="ECO:0000256" key="1">
    <source>
        <dbReference type="SAM" id="MobiDB-lite"/>
    </source>
</evidence>
<evidence type="ECO:0000256" key="2">
    <source>
        <dbReference type="SAM" id="SignalP"/>
    </source>
</evidence>
<keyword evidence="4" id="KW-1185">Reference proteome</keyword>
<accession>A0A6N8JEG4</accession>
<feature type="chain" id="PRO_5027075341" evidence="2">
    <location>
        <begin position="20"/>
        <end position="577"/>
    </location>
</feature>
<gene>
    <name evidence="3" type="ORF">GO495_19000</name>
</gene>
<dbReference type="RefSeq" id="WP_157301301.1">
    <property type="nucleotide sequence ID" value="NZ_BAAAZB010000002.1"/>
</dbReference>
<dbReference type="EMBL" id="WRXO01000005">
    <property type="protein sequence ID" value="MVT42689.1"/>
    <property type="molecule type" value="Genomic_DNA"/>
</dbReference>
<proteinExistence type="predicted"/>
<organism evidence="3 4">
    <name type="scientific">Chitinophaga oryziterrae</name>
    <dbReference type="NCBI Taxonomy" id="1031224"/>
    <lineage>
        <taxon>Bacteria</taxon>
        <taxon>Pseudomonadati</taxon>
        <taxon>Bacteroidota</taxon>
        <taxon>Chitinophagia</taxon>
        <taxon>Chitinophagales</taxon>
        <taxon>Chitinophagaceae</taxon>
        <taxon>Chitinophaga</taxon>
    </lineage>
</organism>
<keyword evidence="3" id="KW-0449">Lipoprotein</keyword>
<evidence type="ECO:0000313" key="4">
    <source>
        <dbReference type="Proteomes" id="UP000468388"/>
    </source>
</evidence>
<dbReference type="OrthoDB" id="614457at2"/>
<comment type="caution">
    <text evidence="3">The sequence shown here is derived from an EMBL/GenBank/DDBJ whole genome shotgun (WGS) entry which is preliminary data.</text>
</comment>
<name>A0A6N8JEG4_9BACT</name>
<feature type="signal peptide" evidence="2">
    <location>
        <begin position="1"/>
        <end position="19"/>
    </location>
</feature>
<dbReference type="Pfam" id="PF12771">
    <property type="entry name" value="SusD-like_2"/>
    <property type="match status" value="1"/>
</dbReference>
<sequence>MKRKLYICLGMLVIFTSCTKNFLDINTDPNKPIKVDLAKLLPSTEQGLSYSLGFTNDNRGARGLTEILSVYTHQITVRESQDQYGIDGSDININGAWTGIYASAGAQVGNDVLGTLENAEVIISQATAQKNMIYAGIAKIIKAYAMSELVDAFGNIPYSQANKYATEGIRYPVYDKGATIYPQLLALLDEGIANLSDATAANTSKPGSDDLFYGGSVAKWTNAGNTIKLKLYNQIRLVQNVSTEVTALVTGGKLIGSTANSLMMPYGASSSPDDRNPGFNEYFATQKSHYQSPWFYSILKGYNSRIFTGNEDPRIPYYFYNQLSDDEAAQSPTEYRDGAFLSIVFGSAGPNRDFAQDNSMTVFGIYPVGGRYDEGDSKAVKASDATGAAPFRMLTYADRLYIEAELMISGVLAGDARARLSAAIDESFAQVDFVVSKTGTSQVVPKIAGTAAAKTYRDNVLAEYDAATAAKKLEIIMTEKWIQSFGNSNEQYTDYRRTGYPVLFNPNDNTQAPNHKYQPPINGDPFKPNAQPAITVQLSRSYPFSLPWSFDDLNRNPNAPAQKGPAADSSRVFWDVN</sequence>
<dbReference type="Proteomes" id="UP000468388">
    <property type="component" value="Unassembled WGS sequence"/>
</dbReference>